<accession>A0A0F9S312</accession>
<sequence>MVTDYNVSDPPWTDDNKTWIKSEFSLSADEVNELELLFKKSDKDVIRPQPELFQLPDKRIDIEKEMKKILAGAKPVGQSLGPPDFASDINIQPQPKKLLRPAKRTAKVEPNLPIGLTKPVGQSLSSPDFSSDINVEPKPKKLLRPIKRTTRVEANLPTGLTKPATKKILKTKQQGVPTGGQPVPIVVRVIDDMKDSSITVIPEQIRQEMLVDGYTEEQIRYIEKTIATKLSAGTVGTSVKKLATPKPLNLKGSRIEAAERTITRLVRENRIELTEDERDQLLDKNINWKYVILHASEAIK</sequence>
<gene>
    <name evidence="2" type="ORF">LCGC14_0504050</name>
</gene>
<protein>
    <submittedName>
        <fullName evidence="2">Uncharacterized protein</fullName>
    </submittedName>
</protein>
<dbReference type="EMBL" id="LAZR01000597">
    <property type="protein sequence ID" value="KKN63215.1"/>
    <property type="molecule type" value="Genomic_DNA"/>
</dbReference>
<organism evidence="2">
    <name type="scientific">marine sediment metagenome</name>
    <dbReference type="NCBI Taxonomy" id="412755"/>
    <lineage>
        <taxon>unclassified sequences</taxon>
        <taxon>metagenomes</taxon>
        <taxon>ecological metagenomes</taxon>
    </lineage>
</organism>
<comment type="caution">
    <text evidence="2">The sequence shown here is derived from an EMBL/GenBank/DDBJ whole genome shotgun (WGS) entry which is preliminary data.</text>
</comment>
<evidence type="ECO:0000313" key="2">
    <source>
        <dbReference type="EMBL" id="KKN63215.1"/>
    </source>
</evidence>
<proteinExistence type="predicted"/>
<feature type="region of interest" description="Disordered" evidence="1">
    <location>
        <begin position="112"/>
        <end position="136"/>
    </location>
</feature>
<dbReference type="AlphaFoldDB" id="A0A0F9S312"/>
<feature type="compositionally biased region" description="Polar residues" evidence="1">
    <location>
        <begin position="120"/>
        <end position="133"/>
    </location>
</feature>
<reference evidence="2" key="1">
    <citation type="journal article" date="2015" name="Nature">
        <title>Complex archaea that bridge the gap between prokaryotes and eukaryotes.</title>
        <authorList>
            <person name="Spang A."/>
            <person name="Saw J.H."/>
            <person name="Jorgensen S.L."/>
            <person name="Zaremba-Niedzwiedzka K."/>
            <person name="Martijn J."/>
            <person name="Lind A.E."/>
            <person name="van Eijk R."/>
            <person name="Schleper C."/>
            <person name="Guy L."/>
            <person name="Ettema T.J."/>
        </authorList>
    </citation>
    <scope>NUCLEOTIDE SEQUENCE</scope>
</reference>
<evidence type="ECO:0000256" key="1">
    <source>
        <dbReference type="SAM" id="MobiDB-lite"/>
    </source>
</evidence>
<name>A0A0F9S312_9ZZZZ</name>